<evidence type="ECO:0000313" key="1">
    <source>
        <dbReference type="EMBL" id="CAB4886653.1"/>
    </source>
</evidence>
<name>A0A6J7F568_9ZZZZ</name>
<dbReference type="AlphaFoldDB" id="A0A6J7F568"/>
<accession>A0A6J7F568</accession>
<protein>
    <submittedName>
        <fullName evidence="1">Unannotated protein</fullName>
    </submittedName>
</protein>
<gene>
    <name evidence="1" type="ORF">UFOPK3376_02354</name>
</gene>
<sequence>MPQEDHPLRRVGEPHNLAGTEATIALDFGRASGYDDRPTV</sequence>
<reference evidence="1" key="1">
    <citation type="submission" date="2020-05" db="EMBL/GenBank/DDBJ databases">
        <authorList>
            <person name="Chiriac C."/>
            <person name="Salcher M."/>
            <person name="Ghai R."/>
            <person name="Kavagutti S V."/>
        </authorList>
    </citation>
    <scope>NUCLEOTIDE SEQUENCE</scope>
</reference>
<organism evidence="1">
    <name type="scientific">freshwater metagenome</name>
    <dbReference type="NCBI Taxonomy" id="449393"/>
    <lineage>
        <taxon>unclassified sequences</taxon>
        <taxon>metagenomes</taxon>
        <taxon>ecological metagenomes</taxon>
    </lineage>
</organism>
<proteinExistence type="predicted"/>
<dbReference type="EMBL" id="CAFBLP010000072">
    <property type="protein sequence ID" value="CAB4886653.1"/>
    <property type="molecule type" value="Genomic_DNA"/>
</dbReference>